<feature type="chain" id="PRO_5022867127" evidence="5">
    <location>
        <begin position="36"/>
        <end position="122"/>
    </location>
</feature>
<feature type="domain" description="Cytochrome c" evidence="6">
    <location>
        <begin position="29"/>
        <end position="115"/>
    </location>
</feature>
<evidence type="ECO:0000256" key="5">
    <source>
        <dbReference type="SAM" id="SignalP"/>
    </source>
</evidence>
<keyword evidence="8" id="KW-1185">Reference proteome</keyword>
<dbReference type="AlphaFoldDB" id="A0A5E4YK54"/>
<keyword evidence="5" id="KW-0732">Signal</keyword>
<dbReference type="GO" id="GO:0046872">
    <property type="term" value="F:metal ion binding"/>
    <property type="evidence" value="ECO:0007669"/>
    <property type="project" value="UniProtKB-KW"/>
</dbReference>
<evidence type="ECO:0000256" key="4">
    <source>
        <dbReference type="PROSITE-ProRule" id="PRU00433"/>
    </source>
</evidence>
<dbReference type="Gene3D" id="1.10.760.10">
    <property type="entry name" value="Cytochrome c-like domain"/>
    <property type="match status" value="1"/>
</dbReference>
<gene>
    <name evidence="7" type="primary">fccA</name>
    <name evidence="7" type="ORF">PTE30175_04462</name>
</gene>
<dbReference type="InterPro" id="IPR036909">
    <property type="entry name" value="Cyt_c-like_dom_sf"/>
</dbReference>
<evidence type="ECO:0000256" key="1">
    <source>
        <dbReference type="ARBA" id="ARBA00022617"/>
    </source>
</evidence>
<evidence type="ECO:0000313" key="8">
    <source>
        <dbReference type="Proteomes" id="UP000414233"/>
    </source>
</evidence>
<evidence type="ECO:0000259" key="6">
    <source>
        <dbReference type="PROSITE" id="PS51007"/>
    </source>
</evidence>
<dbReference type="GO" id="GO:0020037">
    <property type="term" value="F:heme binding"/>
    <property type="evidence" value="ECO:0007669"/>
    <property type="project" value="InterPro"/>
</dbReference>
<evidence type="ECO:0000256" key="2">
    <source>
        <dbReference type="ARBA" id="ARBA00022723"/>
    </source>
</evidence>
<dbReference type="PROSITE" id="PS51007">
    <property type="entry name" value="CYTC"/>
    <property type="match status" value="1"/>
</dbReference>
<evidence type="ECO:0000256" key="3">
    <source>
        <dbReference type="ARBA" id="ARBA00023004"/>
    </source>
</evidence>
<reference evidence="7 8" key="1">
    <citation type="submission" date="2019-08" db="EMBL/GenBank/DDBJ databases">
        <authorList>
            <person name="Peeters C."/>
        </authorList>
    </citation>
    <scope>NUCLEOTIDE SEQUENCE [LARGE SCALE GENOMIC DNA]</scope>
    <source>
        <strain evidence="7 8">LMG 30175</strain>
    </source>
</reference>
<feature type="signal peptide" evidence="5">
    <location>
        <begin position="1"/>
        <end position="35"/>
    </location>
</feature>
<protein>
    <submittedName>
        <fullName evidence="7">Cytochrome subunit of sulfide dehydrogenase</fullName>
    </submittedName>
</protein>
<organism evidence="7 8">
    <name type="scientific">Pandoraea terrae</name>
    <dbReference type="NCBI Taxonomy" id="1537710"/>
    <lineage>
        <taxon>Bacteria</taxon>
        <taxon>Pseudomonadati</taxon>
        <taxon>Pseudomonadota</taxon>
        <taxon>Betaproteobacteria</taxon>
        <taxon>Burkholderiales</taxon>
        <taxon>Burkholderiaceae</taxon>
        <taxon>Pandoraea</taxon>
    </lineage>
</organism>
<dbReference type="EMBL" id="CABPRZ010000024">
    <property type="protein sequence ID" value="VVE48800.1"/>
    <property type="molecule type" value="Genomic_DNA"/>
</dbReference>
<dbReference type="InterPro" id="IPR009056">
    <property type="entry name" value="Cyt_c-like_dom"/>
</dbReference>
<proteinExistence type="predicted"/>
<dbReference type="RefSeq" id="WP_191629174.1">
    <property type="nucleotide sequence ID" value="NZ_CABPRZ010000024.1"/>
</dbReference>
<sequence length="122" mass="13122">MPVTARRRRLCQWARPWSSWVTGVALAMAAGSAGAADLQARDWAMSCLSCHNIAAPAHARRPALKALDGRSADALLAQLRDLRDGRPPSTLMRQLLAGYQDDELARIAAYFASRAAAPPAGR</sequence>
<dbReference type="Proteomes" id="UP000414233">
    <property type="component" value="Unassembled WGS sequence"/>
</dbReference>
<keyword evidence="1 4" id="KW-0349">Heme</keyword>
<evidence type="ECO:0000313" key="7">
    <source>
        <dbReference type="EMBL" id="VVE48800.1"/>
    </source>
</evidence>
<accession>A0A5E4YK54</accession>
<keyword evidence="3 4" id="KW-0408">Iron</keyword>
<name>A0A5E4YK54_9BURK</name>
<dbReference type="SUPFAM" id="SSF46626">
    <property type="entry name" value="Cytochrome c"/>
    <property type="match status" value="1"/>
</dbReference>
<dbReference type="GO" id="GO:0009055">
    <property type="term" value="F:electron transfer activity"/>
    <property type="evidence" value="ECO:0007669"/>
    <property type="project" value="InterPro"/>
</dbReference>
<keyword evidence="2 4" id="KW-0479">Metal-binding</keyword>